<dbReference type="InterPro" id="IPR003594">
    <property type="entry name" value="HATPase_dom"/>
</dbReference>
<protein>
    <submittedName>
        <fullName evidence="5">Uncharacterized protein</fullName>
    </submittedName>
</protein>
<dbReference type="PANTHER" id="PTHR43719">
    <property type="entry name" value="TWO-COMPONENT HISTIDINE KINASE"/>
    <property type="match status" value="1"/>
</dbReference>
<keyword evidence="6" id="KW-1185">Reference proteome</keyword>
<dbReference type="SMART" id="SM00388">
    <property type="entry name" value="HisKA"/>
    <property type="match status" value="1"/>
</dbReference>
<accession>A0A8S1S0Q6</accession>
<dbReference type="OrthoDB" id="293704at2759"/>
<dbReference type="CDD" id="cd17546">
    <property type="entry name" value="REC_hyHK_CKI1_RcsC-like"/>
    <property type="match status" value="1"/>
</dbReference>
<feature type="modified residue" description="4-aspartylphosphate" evidence="2">
    <location>
        <position position="805"/>
    </location>
</feature>
<organism evidence="5 6">
    <name type="scientific">Paramecium pentaurelia</name>
    <dbReference type="NCBI Taxonomy" id="43138"/>
    <lineage>
        <taxon>Eukaryota</taxon>
        <taxon>Sar</taxon>
        <taxon>Alveolata</taxon>
        <taxon>Ciliophora</taxon>
        <taxon>Intramacronucleata</taxon>
        <taxon>Oligohymenophorea</taxon>
        <taxon>Peniculida</taxon>
        <taxon>Parameciidae</taxon>
        <taxon>Paramecium</taxon>
    </lineage>
</organism>
<dbReference type="PANTHER" id="PTHR43719:SF28">
    <property type="entry name" value="PEROXIDE STRESS-ACTIVATED HISTIDINE KINASE MAK1-RELATED"/>
    <property type="match status" value="1"/>
</dbReference>
<feature type="domain" description="Histidine kinase" evidence="3">
    <location>
        <begin position="394"/>
        <end position="620"/>
    </location>
</feature>
<evidence type="ECO:0000313" key="5">
    <source>
        <dbReference type="EMBL" id="CAD8133878.1"/>
    </source>
</evidence>
<evidence type="ECO:0000259" key="3">
    <source>
        <dbReference type="PROSITE" id="PS50109"/>
    </source>
</evidence>
<evidence type="ECO:0000259" key="4">
    <source>
        <dbReference type="PROSITE" id="PS50110"/>
    </source>
</evidence>
<gene>
    <name evidence="5" type="ORF">PPENT_87.1.T0030020</name>
</gene>
<feature type="domain" description="Response regulatory" evidence="4">
    <location>
        <begin position="748"/>
        <end position="875"/>
    </location>
</feature>
<dbReference type="PROSITE" id="PS50109">
    <property type="entry name" value="HIS_KIN"/>
    <property type="match status" value="1"/>
</dbReference>
<dbReference type="SMART" id="SM00448">
    <property type="entry name" value="REC"/>
    <property type="match status" value="1"/>
</dbReference>
<dbReference type="Pfam" id="PF00512">
    <property type="entry name" value="HisKA"/>
    <property type="match status" value="1"/>
</dbReference>
<dbReference type="GO" id="GO:0000155">
    <property type="term" value="F:phosphorelay sensor kinase activity"/>
    <property type="evidence" value="ECO:0007669"/>
    <property type="project" value="InterPro"/>
</dbReference>
<evidence type="ECO:0000313" key="6">
    <source>
        <dbReference type="Proteomes" id="UP000689195"/>
    </source>
</evidence>
<evidence type="ECO:0000256" key="1">
    <source>
        <dbReference type="ARBA" id="ARBA00022553"/>
    </source>
</evidence>
<name>A0A8S1S0Q6_9CILI</name>
<evidence type="ECO:0000256" key="2">
    <source>
        <dbReference type="PROSITE-ProRule" id="PRU00169"/>
    </source>
</evidence>
<dbReference type="InterPro" id="IPR001789">
    <property type="entry name" value="Sig_transdc_resp-reg_receiver"/>
</dbReference>
<keyword evidence="1 2" id="KW-0597">Phosphoprotein</keyword>
<dbReference type="Proteomes" id="UP000689195">
    <property type="component" value="Unassembled WGS sequence"/>
</dbReference>
<dbReference type="PROSITE" id="PS50110">
    <property type="entry name" value="RESPONSE_REGULATORY"/>
    <property type="match status" value="1"/>
</dbReference>
<dbReference type="Pfam" id="PF00072">
    <property type="entry name" value="Response_reg"/>
    <property type="match status" value="1"/>
</dbReference>
<dbReference type="EMBL" id="CAJJDO010000003">
    <property type="protein sequence ID" value="CAD8133878.1"/>
    <property type="molecule type" value="Genomic_DNA"/>
</dbReference>
<comment type="caution">
    <text evidence="5">The sequence shown here is derived from an EMBL/GenBank/DDBJ whole genome shotgun (WGS) entry which is preliminary data.</text>
</comment>
<dbReference type="InterPro" id="IPR003661">
    <property type="entry name" value="HisK_dim/P_dom"/>
</dbReference>
<dbReference type="InterPro" id="IPR050956">
    <property type="entry name" value="2C_system_His_kinase"/>
</dbReference>
<dbReference type="SMART" id="SM00387">
    <property type="entry name" value="HATPase_c"/>
    <property type="match status" value="1"/>
</dbReference>
<sequence>MKSLCCYFAVSFGISIIQAITQVEAIQIIRLVCCILNLIALKMNKYVSQGILVHKVILFLCGVLSQQNESILQFAMDDYFSQKILNSKNFMTLWRLFSSLGAMLLAYLKYQYYDQVQLTLTLFIPLMHLIPQLPQIYRQYWQAKQEEQGYSLSPKPTTREYAQIRSKFEEMNFIETNLDQNNKIDIDQLIRKIAYSQDKQFVLQEINIFNEQVWRLRMNAMPIGICIISNQIKPKFMNNTLINLIKKNCIDEKDESLESIYELFMKSLLFKRIDFAGSYDLPQSAILKHEKNLQNKIQQNEQFLQEDHYCLFDLIKKLEEQQLDRYFNNQDQIIELFSTFESPVNQKQIFFDCRVLFQDRQNIDYMIIIQDFTKQNELSKLEEQNKFKTKVVQSFSHELRTPLNSATIFLRSAIGDTNLNKVIKEQYLQPCLSALKLQNHLINDIIDFSQINAKLLDLKFSQFELSKIIKEVTEQFKFQFEFKQIGLAFEITKPISLLTQIKTDYQRLLQLLTNIIQNALTFSEKGYVLVTINSFERNEITFSIKDEGIGLTKKQLYSIRQIINQEQQTTIKTQEWQGFGLIICQMLLRYLSPINRNSIQIESNGQDSGTMVSFIISNHISAQTQEQVYNQSSKRMLPRMRSMPNLRAEYGLLICIKSKSPSKILLSKTNDPEECDLSSSSIREVGDKVSRYQIKHCSIEILNRRSPSNQSPRKKLSICQRNRGGSYQLSANETGLSNCQQGLPCCNTILSVDDEVFNQKSLQLLLRQQGFNVDIVFNGRQAIEKVLHPFKCCPSCIGYRFILMDCQMPILDGWMTTKRLRGMMLNEQIPTIPIIGLTAFTSNEDVEKCKEAGMINILHKPLDISKFHQILAELHII</sequence>
<dbReference type="InterPro" id="IPR005467">
    <property type="entry name" value="His_kinase_dom"/>
</dbReference>
<proteinExistence type="predicted"/>
<dbReference type="AlphaFoldDB" id="A0A8S1S0Q6"/>
<dbReference type="Pfam" id="PF02518">
    <property type="entry name" value="HATPase_c"/>
    <property type="match status" value="1"/>
</dbReference>
<dbReference type="CDD" id="cd00082">
    <property type="entry name" value="HisKA"/>
    <property type="match status" value="1"/>
</dbReference>
<reference evidence="5" key="1">
    <citation type="submission" date="2021-01" db="EMBL/GenBank/DDBJ databases">
        <authorList>
            <consortium name="Genoscope - CEA"/>
            <person name="William W."/>
        </authorList>
    </citation>
    <scope>NUCLEOTIDE SEQUENCE</scope>
</reference>